<dbReference type="Gene3D" id="3.30.300.30">
    <property type="match status" value="1"/>
</dbReference>
<feature type="domain" description="AMP-binding enzyme C-terminal" evidence="4">
    <location>
        <begin position="440"/>
        <end position="521"/>
    </location>
</feature>
<keyword evidence="6" id="KW-1185">Reference proteome</keyword>
<dbReference type="PANTHER" id="PTHR24096">
    <property type="entry name" value="LONG-CHAIN-FATTY-ACID--COA LIGASE"/>
    <property type="match status" value="1"/>
</dbReference>
<dbReference type="Pfam" id="PF00501">
    <property type="entry name" value="AMP-binding"/>
    <property type="match status" value="1"/>
</dbReference>
<sequence>MAMYDKQYKFTNVVDMLLSNPLGRPESKPLCIDGVTGETITLNNLRHLVGAFHAGLRRFGLKQGDTICLYTPNNINMAPIYLGTMSAGITVSPANTSYVSTELEHQLRVSEAKILIAHPVNLDNALEAAAVVGIPRSNIFSIVRDPKQRAPCYRDVFIDFTQPELPPVKMTHDQSVNTVAYLCFSSGTTGRSKAVMTSHYNVISMVMELDNFIGIFSDPSEQKVSLAVIPLYHFSGISTFFNMGIPAGATTIFLDKYSIPAMCEAIQTFKITTLPAAPPILIHLVNRAEVDKYDLSSLESISSGSAPISPSVITRCAEKFNSFVYQGYGMTETTPIITIQSPENAKPDSIGSVIPCMMHKIIDSEGREVELGQPGELCVRGPNVMLGYKGDPEATANAIDKDNWLHTGDIVTKDKDGNLYIVDRIKELIKYKGFQVAPVELETVLIQCPFVADAGVIGIDDESQGTEVPLAYVTLPENLKGQESTLGSKIRAWVDERVANHKRLRGGVRFINEIPKSPAGKILRKNMKDIYKQQQKELGERASKL</sequence>
<comment type="similarity">
    <text evidence="1">Belongs to the ATP-dependent AMP-binding enzyme family.</text>
</comment>
<evidence type="ECO:0000256" key="2">
    <source>
        <dbReference type="ARBA" id="ARBA00022598"/>
    </source>
</evidence>
<evidence type="ECO:0000313" key="5">
    <source>
        <dbReference type="EMBL" id="KAI9264246.1"/>
    </source>
</evidence>
<dbReference type="Proteomes" id="UP001209540">
    <property type="component" value="Unassembled WGS sequence"/>
</dbReference>
<dbReference type="InterPro" id="IPR042099">
    <property type="entry name" value="ANL_N_sf"/>
</dbReference>
<evidence type="ECO:0000256" key="1">
    <source>
        <dbReference type="ARBA" id="ARBA00006432"/>
    </source>
</evidence>
<dbReference type="PANTHER" id="PTHR24096:SF149">
    <property type="entry name" value="AMP-BINDING DOMAIN-CONTAINING PROTEIN-RELATED"/>
    <property type="match status" value="1"/>
</dbReference>
<dbReference type="SUPFAM" id="SSF56801">
    <property type="entry name" value="Acetyl-CoA synthetase-like"/>
    <property type="match status" value="1"/>
</dbReference>
<comment type="caution">
    <text evidence="5">The sequence shown here is derived from an EMBL/GenBank/DDBJ whole genome shotgun (WGS) entry which is preliminary data.</text>
</comment>
<evidence type="ECO:0000259" key="3">
    <source>
        <dbReference type="Pfam" id="PF00501"/>
    </source>
</evidence>
<feature type="domain" description="AMP-dependent synthetase/ligase" evidence="3">
    <location>
        <begin position="27"/>
        <end position="388"/>
    </location>
</feature>
<dbReference type="AlphaFoldDB" id="A0AAD5KAJ0"/>
<accession>A0AAD5KAJ0</accession>
<dbReference type="InterPro" id="IPR020845">
    <property type="entry name" value="AMP-binding_CS"/>
</dbReference>
<dbReference type="InterPro" id="IPR045851">
    <property type="entry name" value="AMP-bd_C_sf"/>
</dbReference>
<dbReference type="Pfam" id="PF13193">
    <property type="entry name" value="AMP-binding_C"/>
    <property type="match status" value="1"/>
</dbReference>
<dbReference type="PROSITE" id="PS00455">
    <property type="entry name" value="AMP_BINDING"/>
    <property type="match status" value="1"/>
</dbReference>
<keyword evidence="2" id="KW-0436">Ligase</keyword>
<organism evidence="5 6">
    <name type="scientific">Phascolomyces articulosus</name>
    <dbReference type="NCBI Taxonomy" id="60185"/>
    <lineage>
        <taxon>Eukaryota</taxon>
        <taxon>Fungi</taxon>
        <taxon>Fungi incertae sedis</taxon>
        <taxon>Mucoromycota</taxon>
        <taxon>Mucoromycotina</taxon>
        <taxon>Mucoromycetes</taxon>
        <taxon>Mucorales</taxon>
        <taxon>Lichtheimiaceae</taxon>
        <taxon>Phascolomyces</taxon>
    </lineage>
</organism>
<dbReference type="Gene3D" id="3.40.50.12780">
    <property type="entry name" value="N-terminal domain of ligase-like"/>
    <property type="match status" value="1"/>
</dbReference>
<dbReference type="EMBL" id="JAIXMP010000012">
    <property type="protein sequence ID" value="KAI9264246.1"/>
    <property type="molecule type" value="Genomic_DNA"/>
</dbReference>
<protein>
    <submittedName>
        <fullName evidence="5">Uncharacterized protein</fullName>
    </submittedName>
</protein>
<dbReference type="InterPro" id="IPR025110">
    <property type="entry name" value="AMP-bd_C"/>
</dbReference>
<reference evidence="5" key="2">
    <citation type="submission" date="2023-02" db="EMBL/GenBank/DDBJ databases">
        <authorList>
            <consortium name="DOE Joint Genome Institute"/>
            <person name="Mondo S.J."/>
            <person name="Chang Y."/>
            <person name="Wang Y."/>
            <person name="Ahrendt S."/>
            <person name="Andreopoulos W."/>
            <person name="Barry K."/>
            <person name="Beard J."/>
            <person name="Benny G.L."/>
            <person name="Blankenship S."/>
            <person name="Bonito G."/>
            <person name="Cuomo C."/>
            <person name="Desiro A."/>
            <person name="Gervers K.A."/>
            <person name="Hundley H."/>
            <person name="Kuo A."/>
            <person name="LaButti K."/>
            <person name="Lang B.F."/>
            <person name="Lipzen A."/>
            <person name="O'Donnell K."/>
            <person name="Pangilinan J."/>
            <person name="Reynolds N."/>
            <person name="Sandor L."/>
            <person name="Smith M.W."/>
            <person name="Tsang A."/>
            <person name="Grigoriev I.V."/>
            <person name="Stajich J.E."/>
            <person name="Spatafora J.W."/>
        </authorList>
    </citation>
    <scope>NUCLEOTIDE SEQUENCE</scope>
    <source>
        <strain evidence="5">RSA 2281</strain>
    </source>
</reference>
<dbReference type="GO" id="GO:0016405">
    <property type="term" value="F:CoA-ligase activity"/>
    <property type="evidence" value="ECO:0007669"/>
    <property type="project" value="TreeGrafter"/>
</dbReference>
<dbReference type="InterPro" id="IPR000873">
    <property type="entry name" value="AMP-dep_synth/lig_dom"/>
</dbReference>
<evidence type="ECO:0000313" key="6">
    <source>
        <dbReference type="Proteomes" id="UP001209540"/>
    </source>
</evidence>
<evidence type="ECO:0000259" key="4">
    <source>
        <dbReference type="Pfam" id="PF13193"/>
    </source>
</evidence>
<gene>
    <name evidence="5" type="ORF">BDA99DRAFT_51740</name>
</gene>
<reference evidence="5" key="1">
    <citation type="journal article" date="2022" name="IScience">
        <title>Evolution of zygomycete secretomes and the origins of terrestrial fungal ecologies.</title>
        <authorList>
            <person name="Chang Y."/>
            <person name="Wang Y."/>
            <person name="Mondo S."/>
            <person name="Ahrendt S."/>
            <person name="Andreopoulos W."/>
            <person name="Barry K."/>
            <person name="Beard J."/>
            <person name="Benny G.L."/>
            <person name="Blankenship S."/>
            <person name="Bonito G."/>
            <person name="Cuomo C."/>
            <person name="Desiro A."/>
            <person name="Gervers K.A."/>
            <person name="Hundley H."/>
            <person name="Kuo A."/>
            <person name="LaButti K."/>
            <person name="Lang B.F."/>
            <person name="Lipzen A."/>
            <person name="O'Donnell K."/>
            <person name="Pangilinan J."/>
            <person name="Reynolds N."/>
            <person name="Sandor L."/>
            <person name="Smith M.E."/>
            <person name="Tsang A."/>
            <person name="Grigoriev I.V."/>
            <person name="Stajich J.E."/>
            <person name="Spatafora J.W."/>
        </authorList>
    </citation>
    <scope>NUCLEOTIDE SEQUENCE</scope>
    <source>
        <strain evidence="5">RSA 2281</strain>
    </source>
</reference>
<name>A0AAD5KAJ0_9FUNG</name>
<proteinExistence type="inferred from homology"/>